<dbReference type="Pfam" id="PF13561">
    <property type="entry name" value="adh_short_C2"/>
    <property type="match status" value="1"/>
</dbReference>
<reference evidence="3" key="1">
    <citation type="submission" date="2021-05" db="EMBL/GenBank/DDBJ databases">
        <title>Complete genome sequence of the cellulolytic planctomycete Telmatocola sphagniphila SP2T and characterization of the first cellulase from planctomycetes.</title>
        <authorList>
            <person name="Rakitin A.L."/>
            <person name="Beletsky A.V."/>
            <person name="Naumoff D.G."/>
            <person name="Kulichevskaya I.S."/>
            <person name="Mardanov A.V."/>
            <person name="Ravin N.V."/>
            <person name="Dedysh S.N."/>
        </authorList>
    </citation>
    <scope>NUCLEOTIDE SEQUENCE</scope>
    <source>
        <strain evidence="3">SP2T</strain>
    </source>
</reference>
<dbReference type="AlphaFoldDB" id="A0A8E6B625"/>
<proteinExistence type="inferred from homology"/>
<dbReference type="Gene3D" id="3.40.50.720">
    <property type="entry name" value="NAD(P)-binding Rossmann-like Domain"/>
    <property type="match status" value="1"/>
</dbReference>
<dbReference type="PRINTS" id="PR00080">
    <property type="entry name" value="SDRFAMILY"/>
</dbReference>
<dbReference type="PRINTS" id="PR00081">
    <property type="entry name" value="GDHRDH"/>
</dbReference>
<organism evidence="3 4">
    <name type="scientific">Telmatocola sphagniphila</name>
    <dbReference type="NCBI Taxonomy" id="1123043"/>
    <lineage>
        <taxon>Bacteria</taxon>
        <taxon>Pseudomonadati</taxon>
        <taxon>Planctomycetota</taxon>
        <taxon>Planctomycetia</taxon>
        <taxon>Gemmatales</taxon>
        <taxon>Gemmataceae</taxon>
    </lineage>
</organism>
<dbReference type="KEGG" id="tsph:KIH39_24935"/>
<dbReference type="CDD" id="cd05233">
    <property type="entry name" value="SDR_c"/>
    <property type="match status" value="1"/>
</dbReference>
<dbReference type="GO" id="GO:0016491">
    <property type="term" value="F:oxidoreductase activity"/>
    <property type="evidence" value="ECO:0007669"/>
    <property type="project" value="UniProtKB-KW"/>
</dbReference>
<dbReference type="InterPro" id="IPR002347">
    <property type="entry name" value="SDR_fam"/>
</dbReference>
<evidence type="ECO:0000313" key="3">
    <source>
        <dbReference type="EMBL" id="QVL32042.1"/>
    </source>
</evidence>
<dbReference type="SUPFAM" id="SSF51735">
    <property type="entry name" value="NAD(P)-binding Rossmann-fold domains"/>
    <property type="match status" value="1"/>
</dbReference>
<evidence type="ECO:0000313" key="4">
    <source>
        <dbReference type="Proteomes" id="UP000676194"/>
    </source>
</evidence>
<dbReference type="InterPro" id="IPR036291">
    <property type="entry name" value="NAD(P)-bd_dom_sf"/>
</dbReference>
<dbReference type="EMBL" id="CP074694">
    <property type="protein sequence ID" value="QVL32042.1"/>
    <property type="molecule type" value="Genomic_DNA"/>
</dbReference>
<gene>
    <name evidence="3" type="ORF">KIH39_24935</name>
</gene>
<evidence type="ECO:0000256" key="2">
    <source>
        <dbReference type="ARBA" id="ARBA00023002"/>
    </source>
</evidence>
<dbReference type="PANTHER" id="PTHR43639">
    <property type="entry name" value="OXIDOREDUCTASE, SHORT-CHAIN DEHYDROGENASE/REDUCTASE FAMILY (AFU_ORTHOLOGUE AFUA_5G02870)"/>
    <property type="match status" value="1"/>
</dbReference>
<name>A0A8E6B625_9BACT</name>
<keyword evidence="2" id="KW-0560">Oxidoreductase</keyword>
<dbReference type="Proteomes" id="UP000676194">
    <property type="component" value="Chromosome"/>
</dbReference>
<accession>A0A8E6B625</accession>
<dbReference type="FunFam" id="3.40.50.720:FF:000084">
    <property type="entry name" value="Short-chain dehydrogenase reductase"/>
    <property type="match status" value="1"/>
</dbReference>
<protein>
    <submittedName>
        <fullName evidence="3">SDR family oxidoreductase</fullName>
    </submittedName>
</protein>
<sequence>MKLKDKAILVTGSSQGIGLAVGLAMLREGAQVVFHSEKPMSKCGEVIKAIGTPNAFYVQADLSKEGEARRLVQVASERYGPLDALVNNVGTFREPELLAVAKKDFEAIFSLNVWSALEATQEYVRINQKAGRGGRILFSSSLNGTRSEPGHTLYDASKGALNALTRQLALELAQLGFTTAAVAPGLIETPLTDFGMKSDPAVREAIRKQIPIQRIGTIEDVAEWYVFLASDAAKYATGQVVAVDGGLDAQQMAFRPIAHSER</sequence>
<dbReference type="RefSeq" id="WP_213496624.1">
    <property type="nucleotide sequence ID" value="NZ_CP074694.1"/>
</dbReference>
<keyword evidence="4" id="KW-1185">Reference proteome</keyword>
<dbReference type="PANTHER" id="PTHR43639:SF1">
    <property type="entry name" value="SHORT-CHAIN DEHYDROGENASE_REDUCTASE FAMILY PROTEIN"/>
    <property type="match status" value="1"/>
</dbReference>
<evidence type="ECO:0000256" key="1">
    <source>
        <dbReference type="ARBA" id="ARBA00006484"/>
    </source>
</evidence>
<comment type="similarity">
    <text evidence="1">Belongs to the short-chain dehydrogenases/reductases (SDR) family.</text>
</comment>